<name>A0A5M8PD40_9LECA</name>
<keyword evidence="5" id="KW-0539">Nucleus</keyword>
<dbReference type="AlphaFoldDB" id="A0A5M8PD40"/>
<evidence type="ECO:0000256" key="4">
    <source>
        <dbReference type="ARBA" id="ARBA00022454"/>
    </source>
</evidence>
<evidence type="ECO:0000256" key="3">
    <source>
        <dbReference type="ARBA" id="ARBA00005470"/>
    </source>
</evidence>
<dbReference type="EMBL" id="VXIT01000019">
    <property type="protein sequence ID" value="KAA6407239.1"/>
    <property type="molecule type" value="Genomic_DNA"/>
</dbReference>
<dbReference type="CDD" id="cd22647">
    <property type="entry name" value="CTF3_NTD_HEAT"/>
    <property type="match status" value="1"/>
</dbReference>
<accession>A0A5M8PD40</accession>
<keyword evidence="6" id="KW-0137">Centromere</keyword>
<dbReference type="GO" id="GO:0034080">
    <property type="term" value="P:CENP-A containing chromatin assembly"/>
    <property type="evidence" value="ECO:0007669"/>
    <property type="project" value="TreeGrafter"/>
</dbReference>
<protein>
    <submittedName>
        <fullName evidence="7">Mis6 domain</fullName>
    </submittedName>
</protein>
<evidence type="ECO:0000256" key="1">
    <source>
        <dbReference type="ARBA" id="ARBA00004123"/>
    </source>
</evidence>
<comment type="subcellular location">
    <subcellularLocation>
        <location evidence="2">Chromosome</location>
        <location evidence="2">Centromere</location>
    </subcellularLocation>
    <subcellularLocation>
        <location evidence="1">Nucleus</location>
    </subcellularLocation>
</comment>
<proteinExistence type="inferred from homology"/>
<dbReference type="GO" id="GO:0000939">
    <property type="term" value="C:inner kinetochore"/>
    <property type="evidence" value="ECO:0007669"/>
    <property type="project" value="TreeGrafter"/>
</dbReference>
<dbReference type="GO" id="GO:0005634">
    <property type="term" value="C:nucleus"/>
    <property type="evidence" value="ECO:0007669"/>
    <property type="project" value="UniProtKB-SubCell"/>
</dbReference>
<comment type="caution">
    <text evidence="7">The sequence shown here is derived from an EMBL/GenBank/DDBJ whole genome shotgun (WGS) entry which is preliminary data.</text>
</comment>
<dbReference type="Proteomes" id="UP000324767">
    <property type="component" value="Unassembled WGS sequence"/>
</dbReference>
<evidence type="ECO:0000313" key="7">
    <source>
        <dbReference type="EMBL" id="KAA6407239.1"/>
    </source>
</evidence>
<dbReference type="InterPro" id="IPR012485">
    <property type="entry name" value="CENP-I"/>
</dbReference>
<gene>
    <name evidence="7" type="ORF">FRX48_09041</name>
</gene>
<evidence type="ECO:0000313" key="8">
    <source>
        <dbReference type="Proteomes" id="UP000324767"/>
    </source>
</evidence>
<sequence>MAPAIPQERVTRADVEQALEDLFAGKSSLCCVQSDRSLQRSVTAICAYAYECGLSAQALNVVIDIVTQANFLDQSSIRTLMKGLYPAGRVSSHLVCRIVASLGNGRDKPSAATQNLLLRWVIMIYEVLESPTFVSSLYAVLFNMLDMISLRLDDSAFCYSVANELRASICHLLAIITRRKHVKPFRIQMLLELSRTIGNEPALVGLIRVYKEYYPDVIVGDAAAGRASRFAHPSCEWRERLHVIHASNVSKTEALAGTASFKVMRRGAKRSRVSLVPEVHTSRADESSITLEEIESVEGLVEKLDRIDLPNQMIAALDDPLLQKYIGLRPSNAVTKRIDQWLDLFFDEQLETINESGGASKALAELLGKVLNYTKFTKTIPQSVQNFVLCYINDWDGLENQSEVLGLLAYLPIQSFEELQKSFLDKVDTAVANTSAEGAATLLNFYTTLLHHWTCHLLSLDSTTSSLSAPLHPAFTALTTHASFLCLSLLASAPPTLATTSTILSYYETVARGVSHAPLSPHIRIATPLAPTIYLLAFSNPSLSTLSRLCSILAIYKSAFEVAMAARPGPDGTPRPPYHEYLHEHINTFNGFLMDICNLLWRSRAFNTSDPNALGCLLPASVVPALREYVEALDDSLPTLFSLSQNSVLSALSIACFRDLEDAAEERGEELRVRHAGPVSQRSLAVLAAEGGVVVDWTVYREEVLRCLDRMGVKGVTELMFCTMKLLMGPRGASGGVA</sequence>
<evidence type="ECO:0000256" key="6">
    <source>
        <dbReference type="ARBA" id="ARBA00023328"/>
    </source>
</evidence>
<keyword evidence="4" id="KW-0158">Chromosome</keyword>
<reference evidence="7 8" key="1">
    <citation type="submission" date="2019-09" db="EMBL/GenBank/DDBJ databases">
        <title>The hologenome of the rock-dwelling lichen Lasallia pustulata.</title>
        <authorList>
            <person name="Greshake Tzovaras B."/>
            <person name="Segers F."/>
            <person name="Bicker A."/>
            <person name="Dal Grande F."/>
            <person name="Otte J."/>
            <person name="Hankeln T."/>
            <person name="Schmitt I."/>
            <person name="Ebersberger I."/>
        </authorList>
    </citation>
    <scope>NUCLEOTIDE SEQUENCE [LARGE SCALE GENOMIC DNA]</scope>
    <source>
        <strain evidence="7">A1-1</strain>
    </source>
</reference>
<dbReference type="GO" id="GO:0000070">
    <property type="term" value="P:mitotic sister chromatid segregation"/>
    <property type="evidence" value="ECO:0007669"/>
    <property type="project" value="TreeGrafter"/>
</dbReference>
<dbReference type="OrthoDB" id="6347512at2759"/>
<comment type="similarity">
    <text evidence="3">Belongs to the CENP-I/CTF3 family.</text>
</comment>
<organism evidence="7 8">
    <name type="scientific">Lasallia pustulata</name>
    <dbReference type="NCBI Taxonomy" id="136370"/>
    <lineage>
        <taxon>Eukaryota</taxon>
        <taxon>Fungi</taxon>
        <taxon>Dikarya</taxon>
        <taxon>Ascomycota</taxon>
        <taxon>Pezizomycotina</taxon>
        <taxon>Lecanoromycetes</taxon>
        <taxon>OSLEUM clade</taxon>
        <taxon>Umbilicariomycetidae</taxon>
        <taxon>Umbilicariales</taxon>
        <taxon>Umbilicariaceae</taxon>
        <taxon>Lasallia</taxon>
    </lineage>
</organism>
<dbReference type="Pfam" id="PF07778">
    <property type="entry name" value="CENP-I"/>
    <property type="match status" value="1"/>
</dbReference>
<evidence type="ECO:0000256" key="2">
    <source>
        <dbReference type="ARBA" id="ARBA00004584"/>
    </source>
</evidence>
<dbReference type="PANTHER" id="PTHR48208:SF2">
    <property type="entry name" value="CENTROMERE PROTEIN I"/>
    <property type="match status" value="1"/>
</dbReference>
<dbReference type="PANTHER" id="PTHR48208">
    <property type="entry name" value="CENTROMERE PROTEIN I"/>
    <property type="match status" value="1"/>
</dbReference>
<evidence type="ECO:0000256" key="5">
    <source>
        <dbReference type="ARBA" id="ARBA00023242"/>
    </source>
</evidence>